<protein>
    <recommendedName>
        <fullName evidence="7">Vacuolar protein 8</fullName>
    </recommendedName>
</protein>
<dbReference type="InterPro" id="IPR011989">
    <property type="entry name" value="ARM-like"/>
</dbReference>
<dbReference type="InterPro" id="IPR016024">
    <property type="entry name" value="ARM-type_fold"/>
</dbReference>
<keyword evidence="6" id="KW-0449">Lipoprotein</keyword>
<dbReference type="Gene3D" id="1.25.10.10">
    <property type="entry name" value="Leucine-rich Repeat Variant"/>
    <property type="match status" value="2"/>
</dbReference>
<comment type="caution">
    <text evidence="8">The sequence shown here is derived from an EMBL/GenBank/DDBJ whole genome shotgun (WGS) entry which is preliminary data.</text>
</comment>
<dbReference type="SMART" id="SM00185">
    <property type="entry name" value="ARM"/>
    <property type="match status" value="9"/>
</dbReference>
<evidence type="ECO:0000256" key="2">
    <source>
        <dbReference type="ARBA" id="ARBA00005462"/>
    </source>
</evidence>
<dbReference type="GO" id="GO:0071562">
    <property type="term" value="P:nucleus-vacuole junction assembly"/>
    <property type="evidence" value="ECO:0007669"/>
    <property type="project" value="InterPro"/>
</dbReference>
<evidence type="ECO:0000313" key="8">
    <source>
        <dbReference type="EMBL" id="KAJ7355612.1"/>
    </source>
</evidence>
<dbReference type="PANTHER" id="PTHR47249:SF1">
    <property type="entry name" value="VACUOLAR PROTEIN 8"/>
    <property type="match status" value="1"/>
</dbReference>
<evidence type="ECO:0000313" key="9">
    <source>
        <dbReference type="Proteomes" id="UP001218218"/>
    </source>
</evidence>
<keyword evidence="4" id="KW-0677">Repeat</keyword>
<dbReference type="AlphaFoldDB" id="A0AAD7AEM0"/>
<dbReference type="Pfam" id="PF00514">
    <property type="entry name" value="Arm"/>
    <property type="match status" value="1"/>
</dbReference>
<comment type="similarity">
    <text evidence="2">Belongs to the beta-catenin family.</text>
</comment>
<dbReference type="GO" id="GO:0043495">
    <property type="term" value="F:protein-membrane adaptor activity"/>
    <property type="evidence" value="ECO:0007669"/>
    <property type="project" value="InterPro"/>
</dbReference>
<evidence type="ECO:0000256" key="7">
    <source>
        <dbReference type="ARBA" id="ARBA00026209"/>
    </source>
</evidence>
<evidence type="ECO:0000256" key="1">
    <source>
        <dbReference type="ARBA" id="ARBA00004592"/>
    </source>
</evidence>
<reference evidence="8" key="1">
    <citation type="submission" date="2023-03" db="EMBL/GenBank/DDBJ databases">
        <title>Massive genome expansion in bonnet fungi (Mycena s.s.) driven by repeated elements and novel gene families across ecological guilds.</title>
        <authorList>
            <consortium name="Lawrence Berkeley National Laboratory"/>
            <person name="Harder C.B."/>
            <person name="Miyauchi S."/>
            <person name="Viragh M."/>
            <person name="Kuo A."/>
            <person name="Thoen E."/>
            <person name="Andreopoulos B."/>
            <person name="Lu D."/>
            <person name="Skrede I."/>
            <person name="Drula E."/>
            <person name="Henrissat B."/>
            <person name="Morin E."/>
            <person name="Kohler A."/>
            <person name="Barry K."/>
            <person name="LaButti K."/>
            <person name="Morin E."/>
            <person name="Salamov A."/>
            <person name="Lipzen A."/>
            <person name="Mereny Z."/>
            <person name="Hegedus B."/>
            <person name="Baldrian P."/>
            <person name="Stursova M."/>
            <person name="Weitz H."/>
            <person name="Taylor A."/>
            <person name="Grigoriev I.V."/>
            <person name="Nagy L.G."/>
            <person name="Martin F."/>
            <person name="Kauserud H."/>
        </authorList>
    </citation>
    <scope>NUCLEOTIDE SEQUENCE</scope>
    <source>
        <strain evidence="8">CBHHK002</strain>
    </source>
</reference>
<evidence type="ECO:0000256" key="5">
    <source>
        <dbReference type="ARBA" id="ARBA00023136"/>
    </source>
</evidence>
<evidence type="ECO:0000256" key="3">
    <source>
        <dbReference type="ARBA" id="ARBA00022554"/>
    </source>
</evidence>
<accession>A0AAD7AEM0</accession>
<dbReference type="Proteomes" id="UP001218218">
    <property type="component" value="Unassembled WGS sequence"/>
</dbReference>
<proteinExistence type="inferred from homology"/>
<dbReference type="InterPro" id="IPR000225">
    <property type="entry name" value="Armadillo"/>
</dbReference>
<keyword evidence="3" id="KW-0926">Vacuole</keyword>
<organism evidence="8 9">
    <name type="scientific">Mycena albidolilacea</name>
    <dbReference type="NCBI Taxonomy" id="1033008"/>
    <lineage>
        <taxon>Eukaryota</taxon>
        <taxon>Fungi</taxon>
        <taxon>Dikarya</taxon>
        <taxon>Basidiomycota</taxon>
        <taxon>Agaricomycotina</taxon>
        <taxon>Agaricomycetes</taxon>
        <taxon>Agaricomycetidae</taxon>
        <taxon>Agaricales</taxon>
        <taxon>Marasmiineae</taxon>
        <taxon>Mycenaceae</taxon>
        <taxon>Mycena</taxon>
    </lineage>
</organism>
<dbReference type="InterPro" id="IPR045156">
    <property type="entry name" value="Vac8"/>
</dbReference>
<dbReference type="SUPFAM" id="SSF48371">
    <property type="entry name" value="ARM repeat"/>
    <property type="match status" value="1"/>
</dbReference>
<gene>
    <name evidence="8" type="ORF">DFH08DRAFT_504146</name>
</gene>
<evidence type="ECO:0000256" key="4">
    <source>
        <dbReference type="ARBA" id="ARBA00022737"/>
    </source>
</evidence>
<keyword evidence="9" id="KW-1185">Reference proteome</keyword>
<dbReference type="EMBL" id="JARIHO010000009">
    <property type="protein sequence ID" value="KAJ7355612.1"/>
    <property type="molecule type" value="Genomic_DNA"/>
</dbReference>
<dbReference type="GO" id="GO:0005774">
    <property type="term" value="C:vacuolar membrane"/>
    <property type="evidence" value="ECO:0007669"/>
    <property type="project" value="UniProtKB-SubCell"/>
</dbReference>
<dbReference type="PANTHER" id="PTHR47249">
    <property type="entry name" value="VACUOLAR PROTEIN 8"/>
    <property type="match status" value="1"/>
</dbReference>
<keyword evidence="5" id="KW-0472">Membrane</keyword>
<evidence type="ECO:0000256" key="6">
    <source>
        <dbReference type="ARBA" id="ARBA00023288"/>
    </source>
</evidence>
<sequence>MFSWATKAVILSELADRTESSEVEACAVVDSPVWSHIAQMLGSPDRQAQICSCRLLGNLAWFKSTAPAILELKLCEQLVFLLDDNHSGVIREATAALTHLSRWVDGAKSVVDAKALDHVLALLKSPESYIQRLACELAGNLALHESTAPAVLKLNPFVRLVSSLGDEDYVVCQATYALSQIARWADGAKDLVDAKVLDHVLRLLESPNPDTQKWACKLIGNLASHKSTARAILKLNLSMQLVSLLGDEDLFSQAAYALSQIADWVDGAKAVVDAGVLNHVLRLLESPNPDTQEWASKLTGNLASHEFTAPAILRLKLCEQIVSLLGDRDSLVSWAAYALSRITYWVDGAKAVIDAKALDYVLPLLESPNPDTRGWACELTANLAGHESTAPAILKANTSVQLVSLLGDENSLVPWVI</sequence>
<name>A0AAD7AEM0_9AGAR</name>
<comment type="subcellular location">
    <subcellularLocation>
        <location evidence="1">Vacuole membrane</location>
        <topology evidence="1">Lipid-anchor</topology>
    </subcellularLocation>
</comment>